<feature type="binding site" description="axial binding residue" evidence="1">
    <location>
        <position position="32"/>
    </location>
    <ligand>
        <name>heme</name>
        <dbReference type="ChEBI" id="CHEBI:30413"/>
    </ligand>
    <ligandPart>
        <name>Fe</name>
        <dbReference type="ChEBI" id="CHEBI:18248"/>
    </ligandPart>
</feature>
<dbReference type="OrthoDB" id="6298835at2"/>
<reference evidence="3" key="2">
    <citation type="submission" date="2016-11" db="EMBL/GenBank/DDBJ databases">
        <authorList>
            <person name="Jaros S."/>
            <person name="Januszkiewicz K."/>
            <person name="Wedrychowicz H."/>
        </authorList>
    </citation>
    <scope>NUCLEOTIDE SEQUENCE [LARGE SCALE GENOMIC DNA]</scope>
    <source>
        <strain evidence="3">ICMP 9972</strain>
    </source>
</reference>
<dbReference type="InterPro" id="IPR036912">
    <property type="entry name" value="HasA_haem-bd_sf"/>
</dbReference>
<reference evidence="2 5" key="3">
    <citation type="submission" date="2024-10" db="EMBL/GenBank/DDBJ databases">
        <authorList>
            <person name="Lu C.-H."/>
        </authorList>
    </citation>
    <scope>NUCLEOTIDE SEQUENCE [LARGE SCALE GENOMIC DNA]</scope>
    <source>
        <strain evidence="2 5">22ZTDG03-2</strain>
    </source>
</reference>
<dbReference type="Pfam" id="PF06438">
    <property type="entry name" value="HasA"/>
    <property type="match status" value="1"/>
</dbReference>
<keyword evidence="1" id="KW-0349">Heme</keyword>
<evidence type="ECO:0000313" key="5">
    <source>
        <dbReference type="Proteomes" id="UP001617689"/>
    </source>
</evidence>
<feature type="binding site" description="axial binding residue" evidence="1">
    <location>
        <position position="77"/>
    </location>
    <ligand>
        <name>heme</name>
        <dbReference type="ChEBI" id="CHEBI:30413"/>
    </ligand>
    <ligandPart>
        <name>Fe</name>
        <dbReference type="ChEBI" id="CHEBI:18248"/>
    </ligandPart>
</feature>
<accession>A0A1V2R8E3</accession>
<sequence>MSLSIQYDTEFSSYSISQYLTEWSSLFGDANHTNGNVTDSNSGGFYGGTSWNNGTQYSLVSPNNATSAFVAEGNLTYQFSNHVLYGQLDSLTFGDGLSGGTSTEYAIQEPQVTFSGLDLSSIVDSGREGVVHQVVYGLMSGQVQPLLDALSNAGIDINASLDSLSFATATADAALSADTVVDVVGVAETADLLAA</sequence>
<dbReference type="InterPro" id="IPR010495">
    <property type="entry name" value="HasA_haem-bd"/>
</dbReference>
<dbReference type="Proteomes" id="UP001617689">
    <property type="component" value="Unassembled WGS sequence"/>
</dbReference>
<dbReference type="EMBL" id="MPUJ01000002">
    <property type="protein sequence ID" value="ONK08625.1"/>
    <property type="molecule type" value="Genomic_DNA"/>
</dbReference>
<gene>
    <name evidence="2" type="ORF">ACIPUP_18440</name>
    <name evidence="3" type="ORF">BSK71_05205</name>
</gene>
<dbReference type="SUPFAM" id="SSF54621">
    <property type="entry name" value="Heme-binding protein A (HasA)"/>
    <property type="match status" value="1"/>
</dbReference>
<proteinExistence type="predicted"/>
<dbReference type="PIRSF" id="PIRSF019876">
    <property type="entry name" value="HasA"/>
    <property type="match status" value="1"/>
</dbReference>
<organism evidence="3 4">
    <name type="scientific">Pectobacterium actinidiae</name>
    <dbReference type="NCBI Taxonomy" id="1507808"/>
    <lineage>
        <taxon>Bacteria</taxon>
        <taxon>Pseudomonadati</taxon>
        <taxon>Pseudomonadota</taxon>
        <taxon>Gammaproteobacteria</taxon>
        <taxon>Enterobacterales</taxon>
        <taxon>Pectobacteriaceae</taxon>
        <taxon>Pectobacterium</taxon>
    </lineage>
</organism>
<reference evidence="4" key="1">
    <citation type="submission" date="2016-11" db="EMBL/GenBank/DDBJ databases">
        <authorList>
            <person name="Panda P."/>
            <person name="Visnovsky S."/>
            <person name="Pitman A."/>
        </authorList>
    </citation>
    <scope>NUCLEOTIDE SEQUENCE [LARGE SCALE GENOMIC DNA]</scope>
    <source>
        <strain evidence="4">ICMP 9972</strain>
    </source>
</reference>
<dbReference type="EMBL" id="JBIXLL010000012">
    <property type="protein sequence ID" value="MFJ5431119.1"/>
    <property type="molecule type" value="Genomic_DNA"/>
</dbReference>
<name>A0A1V2R8E3_9GAMM</name>
<comment type="caution">
    <text evidence="3">The sequence shown here is derived from an EMBL/GenBank/DDBJ whole genome shotgun (WGS) entry which is preliminary data.</text>
</comment>
<keyword evidence="5" id="KW-1185">Reference proteome</keyword>
<keyword evidence="1" id="KW-0479">Metal-binding</keyword>
<evidence type="ECO:0000313" key="4">
    <source>
        <dbReference type="Proteomes" id="UP000189286"/>
    </source>
</evidence>
<dbReference type="RefSeq" id="WP_039357081.1">
    <property type="nucleotide sequence ID" value="NZ_CP097896.1"/>
</dbReference>
<evidence type="ECO:0000313" key="3">
    <source>
        <dbReference type="EMBL" id="ONK08625.1"/>
    </source>
</evidence>
<dbReference type="GO" id="GO:0046872">
    <property type="term" value="F:metal ion binding"/>
    <property type="evidence" value="ECO:0007669"/>
    <property type="project" value="UniProtKB-KW"/>
</dbReference>
<protein>
    <submittedName>
        <fullName evidence="2">Heme acquisition protein HasA</fullName>
    </submittedName>
    <submittedName>
        <fullName evidence="3">Hemophore HasA</fullName>
    </submittedName>
</protein>
<dbReference type="AlphaFoldDB" id="A0A1V2R8E3"/>
<keyword evidence="1" id="KW-0408">Iron</keyword>
<dbReference type="Gene3D" id="3.30.1500.10">
    <property type="entry name" value="Haem-binding HasA"/>
    <property type="match status" value="1"/>
</dbReference>
<evidence type="ECO:0000313" key="2">
    <source>
        <dbReference type="EMBL" id="MFJ5431119.1"/>
    </source>
</evidence>
<evidence type="ECO:0000256" key="1">
    <source>
        <dbReference type="PIRSR" id="PIRSR019876-1"/>
    </source>
</evidence>
<dbReference type="Proteomes" id="UP000189286">
    <property type="component" value="Unassembled WGS sequence"/>
</dbReference>